<feature type="region of interest" description="Disordered" evidence="4">
    <location>
        <begin position="124"/>
        <end position="157"/>
    </location>
</feature>
<evidence type="ECO:0000256" key="4">
    <source>
        <dbReference type="SAM" id="MobiDB-lite"/>
    </source>
</evidence>
<evidence type="ECO:0000259" key="6">
    <source>
        <dbReference type="PROSITE" id="PS51078"/>
    </source>
</evidence>
<keyword evidence="1" id="KW-0805">Transcription regulation</keyword>
<keyword evidence="2" id="KW-0238">DNA-binding</keyword>
<evidence type="ECO:0008006" key="9">
    <source>
        <dbReference type="Google" id="ProtNLM"/>
    </source>
</evidence>
<dbReference type="RefSeq" id="WP_345726291.1">
    <property type="nucleotide sequence ID" value="NZ_BAAAYN010000003.1"/>
</dbReference>
<dbReference type="Gene3D" id="1.10.10.10">
    <property type="entry name" value="Winged helix-like DNA-binding domain superfamily/Winged helix DNA-binding domain"/>
    <property type="match status" value="1"/>
</dbReference>
<comment type="caution">
    <text evidence="7">The sequence shown here is derived from an EMBL/GenBank/DDBJ whole genome shotgun (WGS) entry which is preliminary data.</text>
</comment>
<gene>
    <name evidence="7" type="ORF">GCM10020369_05030</name>
</gene>
<dbReference type="SUPFAM" id="SSF55781">
    <property type="entry name" value="GAF domain-like"/>
    <property type="match status" value="1"/>
</dbReference>
<dbReference type="SUPFAM" id="SSF46785">
    <property type="entry name" value="Winged helix' DNA-binding domain"/>
    <property type="match status" value="1"/>
</dbReference>
<dbReference type="Gene3D" id="3.30.450.40">
    <property type="match status" value="1"/>
</dbReference>
<keyword evidence="3" id="KW-0804">Transcription</keyword>
<evidence type="ECO:0000256" key="1">
    <source>
        <dbReference type="ARBA" id="ARBA00023015"/>
    </source>
</evidence>
<dbReference type="PANTHER" id="PTHR30136:SF39">
    <property type="entry name" value="TRANSCRIPTIONAL REGULATORY PROTEIN"/>
    <property type="match status" value="1"/>
</dbReference>
<organism evidence="7 8">
    <name type="scientific">Cryptosporangium minutisporangium</name>
    <dbReference type="NCBI Taxonomy" id="113569"/>
    <lineage>
        <taxon>Bacteria</taxon>
        <taxon>Bacillati</taxon>
        <taxon>Actinomycetota</taxon>
        <taxon>Actinomycetes</taxon>
        <taxon>Cryptosporangiales</taxon>
        <taxon>Cryptosporangiaceae</taxon>
        <taxon>Cryptosporangium</taxon>
    </lineage>
</organism>
<evidence type="ECO:0000256" key="2">
    <source>
        <dbReference type="ARBA" id="ARBA00023125"/>
    </source>
</evidence>
<evidence type="ECO:0000259" key="5">
    <source>
        <dbReference type="PROSITE" id="PS51077"/>
    </source>
</evidence>
<dbReference type="PROSITE" id="PS51077">
    <property type="entry name" value="HTH_ICLR"/>
    <property type="match status" value="1"/>
</dbReference>
<evidence type="ECO:0000313" key="7">
    <source>
        <dbReference type="EMBL" id="GAA3382585.1"/>
    </source>
</evidence>
<evidence type="ECO:0000313" key="8">
    <source>
        <dbReference type="Proteomes" id="UP001501676"/>
    </source>
</evidence>
<dbReference type="Pfam" id="PF09339">
    <property type="entry name" value="HTH_IclR"/>
    <property type="match status" value="1"/>
</dbReference>
<name>A0ABP6SQB3_9ACTN</name>
<dbReference type="Proteomes" id="UP001501676">
    <property type="component" value="Unassembled WGS sequence"/>
</dbReference>
<keyword evidence="8" id="KW-1185">Reference proteome</keyword>
<dbReference type="InterPro" id="IPR036390">
    <property type="entry name" value="WH_DNA-bd_sf"/>
</dbReference>
<feature type="domain" description="HTH iclR-type" evidence="5">
    <location>
        <begin position="5"/>
        <end position="68"/>
    </location>
</feature>
<dbReference type="InterPro" id="IPR036388">
    <property type="entry name" value="WH-like_DNA-bd_sf"/>
</dbReference>
<protein>
    <recommendedName>
        <fullName evidence="9">IclR family transcriptional regulator</fullName>
    </recommendedName>
</protein>
<reference evidence="8" key="1">
    <citation type="journal article" date="2019" name="Int. J. Syst. Evol. Microbiol.">
        <title>The Global Catalogue of Microorganisms (GCM) 10K type strain sequencing project: providing services to taxonomists for standard genome sequencing and annotation.</title>
        <authorList>
            <consortium name="The Broad Institute Genomics Platform"/>
            <consortium name="The Broad Institute Genome Sequencing Center for Infectious Disease"/>
            <person name="Wu L."/>
            <person name="Ma J."/>
        </authorList>
    </citation>
    <scope>NUCLEOTIDE SEQUENCE [LARGE SCALE GENOMIC DNA]</scope>
    <source>
        <strain evidence="8">JCM 9458</strain>
    </source>
</reference>
<dbReference type="EMBL" id="BAAAYN010000003">
    <property type="protein sequence ID" value="GAA3382585.1"/>
    <property type="molecule type" value="Genomic_DNA"/>
</dbReference>
<dbReference type="PANTHER" id="PTHR30136">
    <property type="entry name" value="HELIX-TURN-HELIX TRANSCRIPTIONAL REGULATOR, ICLR FAMILY"/>
    <property type="match status" value="1"/>
</dbReference>
<dbReference type="InterPro" id="IPR029016">
    <property type="entry name" value="GAF-like_dom_sf"/>
</dbReference>
<evidence type="ECO:0000256" key="3">
    <source>
        <dbReference type="ARBA" id="ARBA00023163"/>
    </source>
</evidence>
<dbReference type="InterPro" id="IPR014757">
    <property type="entry name" value="Tscrpt_reg_IclR_C"/>
</dbReference>
<dbReference type="SMART" id="SM00346">
    <property type="entry name" value="HTH_ICLR"/>
    <property type="match status" value="1"/>
</dbReference>
<dbReference type="InterPro" id="IPR050707">
    <property type="entry name" value="HTH_MetabolicPath_Reg"/>
</dbReference>
<proteinExistence type="predicted"/>
<dbReference type="InterPro" id="IPR005471">
    <property type="entry name" value="Tscrpt_reg_IclR_N"/>
</dbReference>
<sequence length="327" mass="34637">MSRPSPQTERLIDLVDLLASAPTEEFTLADIARAAGLGKPTVHPMVVALARRGWLLRDPGTRTYRLGPALVAAGRAAAEGNPVLTAARPVVRDLAAATGLVCVALVAGGVPGEEDDLVVGEIADPADDRRPSAPTGQRWRGHPRGLRPGDRIPPRPPLGAVQVAWSDPETIDRWLDRLDAEQRADAAGELAPALAAIRERGWALEVGDQLRERLGRLVADFDADQRNAEHAAALRRVLTEIGRAFGVTETLPTAISPDGQYRASVVNAPVFDAAGGVAVVLCLLCVREGHRVPLRTGAEIVALGTRLRASAESLTHGLGGRWPPPFA</sequence>
<accession>A0ABP6SQB3</accession>
<feature type="domain" description="IclR-ED" evidence="6">
    <location>
        <begin position="69"/>
        <end position="320"/>
    </location>
</feature>
<dbReference type="PROSITE" id="PS51078">
    <property type="entry name" value="ICLR_ED"/>
    <property type="match status" value="1"/>
</dbReference>